<dbReference type="Gene3D" id="3.40.50.1110">
    <property type="entry name" value="SGNH hydrolase"/>
    <property type="match status" value="1"/>
</dbReference>
<feature type="chain" id="PRO_5040746743" evidence="1">
    <location>
        <begin position="21"/>
        <end position="219"/>
    </location>
</feature>
<proteinExistence type="predicted"/>
<reference evidence="3" key="1">
    <citation type="submission" date="2022-04" db="EMBL/GenBank/DDBJ databases">
        <title>Mucilaginibacter sp. RS28 isolated from freshwater.</title>
        <authorList>
            <person name="Ko S.-R."/>
        </authorList>
    </citation>
    <scope>NUCLEOTIDE SEQUENCE</scope>
    <source>
        <strain evidence="3">RS28</strain>
    </source>
</reference>
<dbReference type="SUPFAM" id="SSF52266">
    <property type="entry name" value="SGNH hydrolase"/>
    <property type="match status" value="1"/>
</dbReference>
<evidence type="ECO:0000256" key="1">
    <source>
        <dbReference type="SAM" id="SignalP"/>
    </source>
</evidence>
<dbReference type="InterPro" id="IPR036514">
    <property type="entry name" value="SGNH_hydro_sf"/>
</dbReference>
<evidence type="ECO:0000313" key="4">
    <source>
        <dbReference type="Proteomes" id="UP001139450"/>
    </source>
</evidence>
<sequence>MKTKLFLIALLFFTAKISHAQTGFPFADEIRAFKTADSLHFPKPGSNLFIGSSSIRLWGDLEQRFEGKKVLKRGVGGSTLHDWVSYYLNYILFPYQPDRIFIYAGENDIAAGRTGQQVYEDFVTLYNLIQQKLPGSKTYWLSIKQSPSRTEHYNEVKIANSLVDEFINHHSGVKYIDVNTVLYKKDTSEPDSSLFKRDYLHLNSQGYDRWQKAIKKYVQ</sequence>
<dbReference type="Proteomes" id="UP001139450">
    <property type="component" value="Unassembled WGS sequence"/>
</dbReference>
<dbReference type="EMBL" id="JALJEJ010000002">
    <property type="protein sequence ID" value="MCJ8209472.1"/>
    <property type="molecule type" value="Genomic_DNA"/>
</dbReference>
<name>A0A9X1X1I5_9SPHI</name>
<feature type="domain" description="SGNH hydrolase-type esterase" evidence="2">
    <location>
        <begin position="61"/>
        <end position="209"/>
    </location>
</feature>
<comment type="caution">
    <text evidence="3">The sequence shown here is derived from an EMBL/GenBank/DDBJ whole genome shotgun (WGS) entry which is preliminary data.</text>
</comment>
<dbReference type="AlphaFoldDB" id="A0A9X1X1I5"/>
<organism evidence="3 4">
    <name type="scientific">Mucilaginibacter straminoryzae</name>
    <dbReference type="NCBI Taxonomy" id="2932774"/>
    <lineage>
        <taxon>Bacteria</taxon>
        <taxon>Pseudomonadati</taxon>
        <taxon>Bacteroidota</taxon>
        <taxon>Sphingobacteriia</taxon>
        <taxon>Sphingobacteriales</taxon>
        <taxon>Sphingobacteriaceae</taxon>
        <taxon>Mucilaginibacter</taxon>
    </lineage>
</organism>
<dbReference type="InterPro" id="IPR013830">
    <property type="entry name" value="SGNH_hydro"/>
</dbReference>
<evidence type="ECO:0000313" key="3">
    <source>
        <dbReference type="EMBL" id="MCJ8209472.1"/>
    </source>
</evidence>
<feature type="signal peptide" evidence="1">
    <location>
        <begin position="1"/>
        <end position="20"/>
    </location>
</feature>
<keyword evidence="4" id="KW-1185">Reference proteome</keyword>
<accession>A0A9X1X1I5</accession>
<keyword evidence="1" id="KW-0732">Signal</keyword>
<dbReference type="RefSeq" id="WP_245129298.1">
    <property type="nucleotide sequence ID" value="NZ_JALJEJ010000002.1"/>
</dbReference>
<evidence type="ECO:0000259" key="2">
    <source>
        <dbReference type="Pfam" id="PF13472"/>
    </source>
</evidence>
<protein>
    <submittedName>
        <fullName evidence="3">GDSL-type esterase/lipase family protein</fullName>
    </submittedName>
</protein>
<gene>
    <name evidence="3" type="ORF">MUY27_07110</name>
</gene>
<dbReference type="Pfam" id="PF13472">
    <property type="entry name" value="Lipase_GDSL_2"/>
    <property type="match status" value="1"/>
</dbReference>
<dbReference type="GO" id="GO:0016788">
    <property type="term" value="F:hydrolase activity, acting on ester bonds"/>
    <property type="evidence" value="ECO:0007669"/>
    <property type="project" value="UniProtKB-ARBA"/>
</dbReference>